<dbReference type="Proteomes" id="UP000689195">
    <property type="component" value="Unassembled WGS sequence"/>
</dbReference>
<dbReference type="InterPro" id="IPR001841">
    <property type="entry name" value="Znf_RING"/>
</dbReference>
<dbReference type="SMART" id="SM00184">
    <property type="entry name" value="RING"/>
    <property type="match status" value="1"/>
</dbReference>
<keyword evidence="1" id="KW-0862">Zinc</keyword>
<dbReference type="Pfam" id="PF18102">
    <property type="entry name" value="DTC"/>
    <property type="match status" value="1"/>
</dbReference>
<evidence type="ECO:0000313" key="3">
    <source>
        <dbReference type="EMBL" id="CAD8187421.1"/>
    </source>
</evidence>
<dbReference type="OrthoDB" id="527344at2759"/>
<evidence type="ECO:0000256" key="1">
    <source>
        <dbReference type="PROSITE-ProRule" id="PRU00175"/>
    </source>
</evidence>
<keyword evidence="4" id="KW-1185">Reference proteome</keyword>
<dbReference type="GO" id="GO:0008270">
    <property type="term" value="F:zinc ion binding"/>
    <property type="evidence" value="ECO:0007669"/>
    <property type="project" value="UniProtKB-KW"/>
</dbReference>
<dbReference type="CDD" id="cd09633">
    <property type="entry name" value="Deltex_C"/>
    <property type="match status" value="1"/>
</dbReference>
<gene>
    <name evidence="3" type="ORF">PPENT_87.1.T0890068</name>
</gene>
<dbReference type="InterPro" id="IPR039398">
    <property type="entry name" value="Deltex_fam"/>
</dbReference>
<reference evidence="3" key="1">
    <citation type="submission" date="2021-01" db="EMBL/GenBank/DDBJ databases">
        <authorList>
            <consortium name="Genoscope - CEA"/>
            <person name="William W."/>
        </authorList>
    </citation>
    <scope>NUCLEOTIDE SEQUENCE</scope>
</reference>
<name>A0A8S1WEN5_9CILI</name>
<accession>A0A8S1WEN5</accession>
<feature type="domain" description="RING-type" evidence="2">
    <location>
        <begin position="68"/>
        <end position="115"/>
    </location>
</feature>
<evidence type="ECO:0000313" key="4">
    <source>
        <dbReference type="Proteomes" id="UP000689195"/>
    </source>
</evidence>
<dbReference type="Pfam" id="PF13639">
    <property type="entry name" value="zf-RING_2"/>
    <property type="match status" value="1"/>
</dbReference>
<comment type="caution">
    <text evidence="3">The sequence shown here is derived from an EMBL/GenBank/DDBJ whole genome shotgun (WGS) entry which is preliminary data.</text>
</comment>
<dbReference type="GO" id="GO:0016567">
    <property type="term" value="P:protein ubiquitination"/>
    <property type="evidence" value="ECO:0007669"/>
    <property type="project" value="InterPro"/>
</dbReference>
<organism evidence="3 4">
    <name type="scientific">Paramecium pentaurelia</name>
    <dbReference type="NCBI Taxonomy" id="43138"/>
    <lineage>
        <taxon>Eukaryota</taxon>
        <taxon>Sar</taxon>
        <taxon>Alveolata</taxon>
        <taxon>Ciliophora</taxon>
        <taxon>Intramacronucleata</taxon>
        <taxon>Oligohymenophorea</taxon>
        <taxon>Peniculida</taxon>
        <taxon>Parameciidae</taxon>
        <taxon>Paramecium</taxon>
    </lineage>
</organism>
<evidence type="ECO:0000259" key="2">
    <source>
        <dbReference type="PROSITE" id="PS50089"/>
    </source>
</evidence>
<proteinExistence type="predicted"/>
<dbReference type="EMBL" id="CAJJDO010000089">
    <property type="protein sequence ID" value="CAD8187421.1"/>
    <property type="molecule type" value="Genomic_DNA"/>
</dbReference>
<dbReference type="PANTHER" id="PTHR12622">
    <property type="entry name" value="DELTEX-RELATED"/>
    <property type="match status" value="1"/>
</dbReference>
<protein>
    <recommendedName>
        <fullName evidence="2">RING-type domain-containing protein</fullName>
    </recommendedName>
</protein>
<keyword evidence="1" id="KW-0479">Metal-binding</keyword>
<dbReference type="InterPro" id="IPR039396">
    <property type="entry name" value="Deltex_C"/>
</dbReference>
<dbReference type="PROSITE" id="PS50089">
    <property type="entry name" value="ZF_RING_2"/>
    <property type="match status" value="1"/>
</dbReference>
<keyword evidence="1" id="KW-0863">Zinc-finger</keyword>
<dbReference type="AlphaFoldDB" id="A0A8S1WEN5"/>
<dbReference type="GO" id="GO:0007219">
    <property type="term" value="P:Notch signaling pathway"/>
    <property type="evidence" value="ECO:0007669"/>
    <property type="project" value="InterPro"/>
</dbReference>
<sequence>MQLQSQEQEKQFQQDQNCVNNLTKSKTRIYQYQVKPELYIKMKQDFSKFQMSIVDQPQFSEDGSIIVCPICYDPSFADSNIQDKYVVSMSCSHQFHYVCLQPLLNNNFLKCPVCNQIVGQLKGDQPDGIMEVKTIKQRCEGYKCNTIQIKYIFHNGLRNGKYFSGTTRFAYLPENEEGKYVLSLLRKAFDQKLVFTIGTSLTTGQDNCIVWNGIHHKTSLDGGPQNYGYPDPTYFDRVLDELKQKGITQSKN</sequence>